<accession>A0AAE9J4H0</accession>
<dbReference type="EMBL" id="CP092620">
    <property type="protein sequence ID" value="UMM14238.1"/>
    <property type="molecule type" value="Genomic_DNA"/>
</dbReference>
<reference evidence="2 3" key="1">
    <citation type="submission" date="2022-04" db="EMBL/GenBank/DDBJ databases">
        <title>Chromosome-level reference genomes for two strains of Caenorhabditis briggsae: an improved platform for comparative genomics.</title>
        <authorList>
            <person name="Stevens L."/>
            <person name="Andersen E."/>
        </authorList>
    </citation>
    <scope>NUCLEOTIDE SEQUENCE [LARGE SCALE GENOMIC DNA]</scope>
    <source>
        <strain evidence="2">VX34</strain>
        <tissue evidence="2">Whole-organism</tissue>
    </source>
</reference>
<protein>
    <submittedName>
        <fullName evidence="2">Uncharacterized protein</fullName>
    </submittedName>
</protein>
<feature type="compositionally biased region" description="Acidic residues" evidence="1">
    <location>
        <begin position="1"/>
        <end position="11"/>
    </location>
</feature>
<gene>
    <name evidence="2" type="ORF">L5515_002127</name>
</gene>
<organism evidence="2 3">
    <name type="scientific">Caenorhabditis briggsae</name>
    <dbReference type="NCBI Taxonomy" id="6238"/>
    <lineage>
        <taxon>Eukaryota</taxon>
        <taxon>Metazoa</taxon>
        <taxon>Ecdysozoa</taxon>
        <taxon>Nematoda</taxon>
        <taxon>Chromadorea</taxon>
        <taxon>Rhabditida</taxon>
        <taxon>Rhabditina</taxon>
        <taxon>Rhabditomorpha</taxon>
        <taxon>Rhabditoidea</taxon>
        <taxon>Rhabditidae</taxon>
        <taxon>Peloderinae</taxon>
        <taxon>Caenorhabditis</taxon>
    </lineage>
</organism>
<evidence type="ECO:0000313" key="3">
    <source>
        <dbReference type="Proteomes" id="UP000829354"/>
    </source>
</evidence>
<proteinExistence type="predicted"/>
<feature type="region of interest" description="Disordered" evidence="1">
    <location>
        <begin position="1"/>
        <end position="33"/>
    </location>
</feature>
<dbReference type="Proteomes" id="UP000829354">
    <property type="component" value="Chromosome I"/>
</dbReference>
<evidence type="ECO:0000256" key="1">
    <source>
        <dbReference type="SAM" id="MobiDB-lite"/>
    </source>
</evidence>
<keyword evidence="3" id="KW-1185">Reference proteome</keyword>
<sequence length="195" mass="22381">MLEEEEEEEDTTTYVTDGVPLEGVGNSAEADESNNNLRLHISLSSEQIKDVIGNSNAGPRSYCCAICMKVCSRITNHLHEELSVEENQYATREFRRPLRTPSKVHELFNPKITLSRRLELVRSACQSEMNRQEVASRLLTEQSAENVKAGEEVSRNGMFSLEKRYCYDCSKISIVMKSWRRMMVLRMIYSSQQDC</sequence>
<name>A0AAE9J4H0_CAEBR</name>
<evidence type="ECO:0000313" key="2">
    <source>
        <dbReference type="EMBL" id="UMM14238.1"/>
    </source>
</evidence>
<dbReference type="AlphaFoldDB" id="A0AAE9J4H0"/>